<proteinExistence type="predicted"/>
<organism evidence="6 7">
    <name type="scientific">Patiria miniata</name>
    <name type="common">Bat star</name>
    <name type="synonym">Asterina miniata</name>
    <dbReference type="NCBI Taxonomy" id="46514"/>
    <lineage>
        <taxon>Eukaryota</taxon>
        <taxon>Metazoa</taxon>
        <taxon>Echinodermata</taxon>
        <taxon>Eleutherozoa</taxon>
        <taxon>Asterozoa</taxon>
        <taxon>Asteroidea</taxon>
        <taxon>Valvatacea</taxon>
        <taxon>Valvatida</taxon>
        <taxon>Asterinidae</taxon>
        <taxon>Patiria</taxon>
    </lineage>
</organism>
<dbReference type="GeneID" id="119727435"/>
<dbReference type="Pfam" id="PF14580">
    <property type="entry name" value="LRR_9"/>
    <property type="match status" value="1"/>
</dbReference>
<keyword evidence="3" id="KW-0963">Cytoplasm</keyword>
<dbReference type="OMA" id="LWHQSNS"/>
<dbReference type="PANTHER" id="PTHR46545">
    <property type="entry name" value="LEUCINE-RICH REPEAT-CONTAINING PROTEIN 51"/>
    <property type="match status" value="1"/>
</dbReference>
<keyword evidence="4" id="KW-0433">Leucine-rich repeat</keyword>
<dbReference type="Gene3D" id="3.80.10.10">
    <property type="entry name" value="Ribonuclease Inhibitor"/>
    <property type="match status" value="1"/>
</dbReference>
<comment type="subcellular location">
    <subcellularLocation>
        <location evidence="1">Cytoplasm</location>
    </subcellularLocation>
</comment>
<keyword evidence="7" id="KW-1185">Reference proteome</keyword>
<dbReference type="OrthoDB" id="676979at2759"/>
<dbReference type="RefSeq" id="XP_038055234.1">
    <property type="nucleotide sequence ID" value="XM_038199306.1"/>
</dbReference>
<dbReference type="InterPro" id="IPR032675">
    <property type="entry name" value="LRR_dom_sf"/>
</dbReference>
<sequence length="201" mass="22669">MSTGLSPRGGIDAKNEYCDQPILDYSFKGMLLTDDVLDEEPRVAKNSKSLEKNAEGKVNTQTVKLNNNQLSEMAGLDVTFEKIVESPEEMTWLDLSFNDFSKIDPLLLQYTKLKVLYLHGNNISNLSEVDKLAGLPNLIALTLHGNPLEDQKGYRQSLVAKLPQLKKIDFSSITKSDRQNAVTWERVYGKRKPPKKPKDDE</sequence>
<reference evidence="6" key="1">
    <citation type="submission" date="2022-11" db="UniProtKB">
        <authorList>
            <consortium name="EnsemblMetazoa"/>
        </authorList>
    </citation>
    <scope>IDENTIFICATION</scope>
</reference>
<dbReference type="EnsemblMetazoa" id="XM_038199305.1">
    <property type="protein sequence ID" value="XP_038055233.1"/>
    <property type="gene ID" value="LOC119727435"/>
</dbReference>
<evidence type="ECO:0000256" key="4">
    <source>
        <dbReference type="ARBA" id="ARBA00022614"/>
    </source>
</evidence>
<keyword evidence="5" id="KW-0677">Repeat</keyword>
<evidence type="ECO:0000313" key="7">
    <source>
        <dbReference type="Proteomes" id="UP000887568"/>
    </source>
</evidence>
<dbReference type="Proteomes" id="UP000887568">
    <property type="component" value="Unplaced"/>
</dbReference>
<dbReference type="PANTHER" id="PTHR46545:SF1">
    <property type="entry name" value="LEUCINE-RICH REPEAT-CONTAINING PROTEIN 51"/>
    <property type="match status" value="1"/>
</dbReference>
<name>A0A913ZUT6_PATMI</name>
<dbReference type="GO" id="GO:0005737">
    <property type="term" value="C:cytoplasm"/>
    <property type="evidence" value="ECO:0007669"/>
    <property type="project" value="UniProtKB-SubCell"/>
</dbReference>
<accession>A0A913ZUT6</accession>
<evidence type="ECO:0000256" key="5">
    <source>
        <dbReference type="ARBA" id="ARBA00022737"/>
    </source>
</evidence>
<dbReference type="SUPFAM" id="SSF52058">
    <property type="entry name" value="L domain-like"/>
    <property type="match status" value="1"/>
</dbReference>
<dbReference type="InterPro" id="IPR001611">
    <property type="entry name" value="Leu-rich_rpt"/>
</dbReference>
<evidence type="ECO:0000256" key="3">
    <source>
        <dbReference type="ARBA" id="ARBA00022490"/>
    </source>
</evidence>
<evidence type="ECO:0000256" key="2">
    <source>
        <dbReference type="ARBA" id="ARBA00014223"/>
    </source>
</evidence>
<protein>
    <recommendedName>
        <fullName evidence="2">Leucine-rich repeat-containing protein 51</fullName>
    </recommendedName>
</protein>
<dbReference type="RefSeq" id="XP_038055233.1">
    <property type="nucleotide sequence ID" value="XM_038199305.1"/>
</dbReference>
<dbReference type="AlphaFoldDB" id="A0A913ZUT6"/>
<dbReference type="PROSITE" id="PS51450">
    <property type="entry name" value="LRR"/>
    <property type="match status" value="1"/>
</dbReference>
<evidence type="ECO:0000313" key="6">
    <source>
        <dbReference type="EnsemblMetazoa" id="XP_038055234.1"/>
    </source>
</evidence>
<dbReference type="EnsemblMetazoa" id="XM_038199306.1">
    <property type="protein sequence ID" value="XP_038055234.1"/>
    <property type="gene ID" value="LOC119727435"/>
</dbReference>
<evidence type="ECO:0000256" key="1">
    <source>
        <dbReference type="ARBA" id="ARBA00004496"/>
    </source>
</evidence>